<organism evidence="2 3">
    <name type="scientific">Clydaea vesicula</name>
    <dbReference type="NCBI Taxonomy" id="447962"/>
    <lineage>
        <taxon>Eukaryota</taxon>
        <taxon>Fungi</taxon>
        <taxon>Fungi incertae sedis</taxon>
        <taxon>Chytridiomycota</taxon>
        <taxon>Chytridiomycota incertae sedis</taxon>
        <taxon>Chytridiomycetes</taxon>
        <taxon>Lobulomycetales</taxon>
        <taxon>Lobulomycetaceae</taxon>
        <taxon>Clydaea</taxon>
    </lineage>
</organism>
<feature type="region of interest" description="Disordered" evidence="1">
    <location>
        <begin position="1"/>
        <end position="28"/>
    </location>
</feature>
<keyword evidence="3" id="KW-1185">Reference proteome</keyword>
<name>A0AAD5TUV6_9FUNG</name>
<reference evidence="2" key="1">
    <citation type="submission" date="2020-05" db="EMBL/GenBank/DDBJ databases">
        <title>Phylogenomic resolution of chytrid fungi.</title>
        <authorList>
            <person name="Stajich J.E."/>
            <person name="Amses K."/>
            <person name="Simmons R."/>
            <person name="Seto K."/>
            <person name="Myers J."/>
            <person name="Bonds A."/>
            <person name="Quandt C.A."/>
            <person name="Barry K."/>
            <person name="Liu P."/>
            <person name="Grigoriev I."/>
            <person name="Longcore J.E."/>
            <person name="James T.Y."/>
        </authorList>
    </citation>
    <scope>NUCLEOTIDE SEQUENCE</scope>
    <source>
        <strain evidence="2">JEL0476</strain>
    </source>
</reference>
<accession>A0AAD5TUV6</accession>
<gene>
    <name evidence="2" type="ORF">HK099_002555</name>
</gene>
<evidence type="ECO:0000313" key="3">
    <source>
        <dbReference type="Proteomes" id="UP001211065"/>
    </source>
</evidence>
<sequence>MLQLSTITQGNFKNSSSEMINKNPKQNSVDNVYQKQQKTLKFLQTLKSGDYEDAKNLLQLFERQKLKKFSEKKNNFAIKIQEKEKSISSSKNNKEELNLIMFELLDLLSELEFDESIL</sequence>
<evidence type="ECO:0000256" key="1">
    <source>
        <dbReference type="SAM" id="MobiDB-lite"/>
    </source>
</evidence>
<comment type="caution">
    <text evidence="2">The sequence shown here is derived from an EMBL/GenBank/DDBJ whole genome shotgun (WGS) entry which is preliminary data.</text>
</comment>
<dbReference type="Proteomes" id="UP001211065">
    <property type="component" value="Unassembled WGS sequence"/>
</dbReference>
<dbReference type="EMBL" id="JADGJW010001856">
    <property type="protein sequence ID" value="KAJ3200671.1"/>
    <property type="molecule type" value="Genomic_DNA"/>
</dbReference>
<evidence type="ECO:0000313" key="2">
    <source>
        <dbReference type="EMBL" id="KAJ3200671.1"/>
    </source>
</evidence>
<protein>
    <submittedName>
        <fullName evidence="2">Uncharacterized protein</fullName>
    </submittedName>
</protein>
<dbReference type="AlphaFoldDB" id="A0AAD5TUV6"/>
<feature type="non-terminal residue" evidence="2">
    <location>
        <position position="118"/>
    </location>
</feature>
<proteinExistence type="predicted"/>